<evidence type="ECO:0000313" key="2">
    <source>
        <dbReference type="Proteomes" id="UP000032545"/>
    </source>
</evidence>
<gene>
    <name evidence="1" type="ORF">FF36_05815</name>
</gene>
<reference evidence="2" key="1">
    <citation type="submission" date="2015-02" db="EMBL/GenBank/DDBJ databases">
        <title>Draft Genome of Frankia sp. CpI1-S.</title>
        <authorList>
            <person name="Oshone R.T."/>
            <person name="Ngom M."/>
            <person name="Ghodhbane-Gtari F."/>
            <person name="Gtari M."/>
            <person name="Morris K."/>
            <person name="Thomas K."/>
            <person name="Sen A."/>
            <person name="Tisa L.S."/>
        </authorList>
    </citation>
    <scope>NUCLEOTIDE SEQUENCE [LARGE SCALE GENOMIC DNA]</scope>
    <source>
        <strain evidence="2">CpI1-S</strain>
    </source>
</reference>
<sequence length="252" mass="28123">MLHRGRARMPSILSMSHDVGVTVRVLDREVYSMSEAARLLAVSPARLRGWIDGYTRGEIHYDPVIRPERTGNEAVTWGEFVEAGYLREYRVKGISLQKMRIVVQRLRERFGVSYPLAHAKPYVFGMDVVLAVQEEVGLGSSLSMVRISDGQLVLAPKAQHFFEMVEFAPGAGVGEDEALRLFPDSTSRQVVLDPLRQFGSPVVRSTRTANLYELWAAGESIAEIAEAYELPDADVEAAVRYESRLRGQEIAA</sequence>
<protein>
    <recommendedName>
        <fullName evidence="3">DUF433 domain-containing protein</fullName>
    </recommendedName>
</protein>
<evidence type="ECO:0000313" key="1">
    <source>
        <dbReference type="EMBL" id="KJE19918.1"/>
    </source>
</evidence>
<dbReference type="Pfam" id="PF04255">
    <property type="entry name" value="DUF433"/>
    <property type="match status" value="1"/>
</dbReference>
<dbReference type="Proteomes" id="UP000032545">
    <property type="component" value="Unassembled WGS sequence"/>
</dbReference>
<dbReference type="InterPro" id="IPR009057">
    <property type="entry name" value="Homeodomain-like_sf"/>
</dbReference>
<reference evidence="1 2" key="2">
    <citation type="journal article" date="2016" name="Genome Announc.">
        <title>Permanent Draft Genome Sequences for Two Variants of Frankia sp. Strain CpI1, the First Frankia Strain Isolated from Root Nodules of Comptonia peregrina.</title>
        <authorList>
            <person name="Oshone R."/>
            <person name="Hurst S.G.IV."/>
            <person name="Abebe-Akele F."/>
            <person name="Simpson S."/>
            <person name="Morris K."/>
            <person name="Thomas W.K."/>
            <person name="Tisa L.S."/>
        </authorList>
    </citation>
    <scope>NUCLEOTIDE SEQUENCE [LARGE SCALE GENOMIC DNA]</scope>
    <source>
        <strain evidence="2">CpI1-S</strain>
    </source>
</reference>
<name>A0A0D8B6K6_9ACTN</name>
<keyword evidence="2" id="KW-1185">Reference proteome</keyword>
<dbReference type="PATRIC" id="fig|1502723.3.peg.6444"/>
<dbReference type="Gene3D" id="1.10.10.10">
    <property type="entry name" value="Winged helix-like DNA-binding domain superfamily/Winged helix DNA-binding domain"/>
    <property type="match status" value="1"/>
</dbReference>
<organism evidence="1 2">
    <name type="scientific">Frankia torreyi</name>
    <dbReference type="NCBI Taxonomy" id="1856"/>
    <lineage>
        <taxon>Bacteria</taxon>
        <taxon>Bacillati</taxon>
        <taxon>Actinomycetota</taxon>
        <taxon>Actinomycetes</taxon>
        <taxon>Frankiales</taxon>
        <taxon>Frankiaceae</taxon>
        <taxon>Frankia</taxon>
    </lineage>
</organism>
<dbReference type="InterPro" id="IPR007367">
    <property type="entry name" value="DUF433"/>
</dbReference>
<dbReference type="AlphaFoldDB" id="A0A0D8B6K6"/>
<accession>A0A0D8B6K6</accession>
<proteinExistence type="predicted"/>
<dbReference type="SUPFAM" id="SSF46689">
    <property type="entry name" value="Homeodomain-like"/>
    <property type="match status" value="1"/>
</dbReference>
<evidence type="ECO:0008006" key="3">
    <source>
        <dbReference type="Google" id="ProtNLM"/>
    </source>
</evidence>
<dbReference type="InterPro" id="IPR036388">
    <property type="entry name" value="WH-like_DNA-bd_sf"/>
</dbReference>
<dbReference type="EMBL" id="JYFN01000079">
    <property type="protein sequence ID" value="KJE19918.1"/>
    <property type="molecule type" value="Genomic_DNA"/>
</dbReference>
<comment type="caution">
    <text evidence="1">The sequence shown here is derived from an EMBL/GenBank/DDBJ whole genome shotgun (WGS) entry which is preliminary data.</text>
</comment>